<dbReference type="Proteomes" id="UP000054843">
    <property type="component" value="Unassembled WGS sequence"/>
</dbReference>
<reference evidence="1 2" key="1">
    <citation type="submission" date="2015-01" db="EMBL/GenBank/DDBJ databases">
        <title>Evolution of Trichinella species and genotypes.</title>
        <authorList>
            <person name="Korhonen P.K."/>
            <person name="Edoardo P."/>
            <person name="Giuseppe L.R."/>
            <person name="Gasser R.B."/>
        </authorList>
    </citation>
    <scope>NUCLEOTIDE SEQUENCE [LARGE SCALE GENOMIC DNA]</scope>
    <source>
        <strain evidence="1">ISS1980</strain>
    </source>
</reference>
<sequence>MFHKSTIQNSVAIFTITVHRIADQNKVRFYMKYLQLNKLMNKTEFHEEPWFSMLYMTCAYGKYPSQRQTGETNIYQTICKL</sequence>
<gene>
    <name evidence="1" type="ORF">T10_12824</name>
</gene>
<evidence type="ECO:0000313" key="2">
    <source>
        <dbReference type="Proteomes" id="UP000054843"/>
    </source>
</evidence>
<keyword evidence="2" id="KW-1185">Reference proteome</keyword>
<dbReference type="AlphaFoldDB" id="A0A0V1MN70"/>
<evidence type="ECO:0000313" key="1">
    <source>
        <dbReference type="EMBL" id="KRZ73271.1"/>
    </source>
</evidence>
<name>A0A0V1MN70_9BILA</name>
<comment type="caution">
    <text evidence="1">The sequence shown here is derived from an EMBL/GenBank/DDBJ whole genome shotgun (WGS) entry which is preliminary data.</text>
</comment>
<dbReference type="EMBL" id="JYDO01000066">
    <property type="protein sequence ID" value="KRZ73271.1"/>
    <property type="molecule type" value="Genomic_DNA"/>
</dbReference>
<organism evidence="1 2">
    <name type="scientific">Trichinella papuae</name>
    <dbReference type="NCBI Taxonomy" id="268474"/>
    <lineage>
        <taxon>Eukaryota</taxon>
        <taxon>Metazoa</taxon>
        <taxon>Ecdysozoa</taxon>
        <taxon>Nematoda</taxon>
        <taxon>Enoplea</taxon>
        <taxon>Dorylaimia</taxon>
        <taxon>Trichinellida</taxon>
        <taxon>Trichinellidae</taxon>
        <taxon>Trichinella</taxon>
    </lineage>
</organism>
<proteinExistence type="predicted"/>
<protein>
    <submittedName>
        <fullName evidence="1">Uncharacterized protein</fullName>
    </submittedName>
</protein>
<accession>A0A0V1MN70</accession>